<dbReference type="GO" id="GO:0005829">
    <property type="term" value="C:cytosol"/>
    <property type="evidence" value="ECO:0007669"/>
    <property type="project" value="TreeGrafter"/>
</dbReference>
<dbReference type="GO" id="GO:0034355">
    <property type="term" value="P:NAD+ biosynthetic process via the salvage pathway"/>
    <property type="evidence" value="ECO:0007669"/>
    <property type="project" value="TreeGrafter"/>
</dbReference>
<name>A0A1F5TR27_9BACT</name>
<dbReference type="UniPathway" id="UPA00253">
    <property type="reaction ID" value="UER00457"/>
</dbReference>
<dbReference type="SUPFAM" id="SSF51690">
    <property type="entry name" value="Nicotinate/Quinolinate PRTase C-terminal domain-like"/>
    <property type="match status" value="1"/>
</dbReference>
<evidence type="ECO:0000256" key="8">
    <source>
        <dbReference type="RuleBase" id="RU003838"/>
    </source>
</evidence>
<accession>A0A1F5TR27</accession>
<dbReference type="HAMAP" id="MF_00570">
    <property type="entry name" value="NAPRTase"/>
    <property type="match status" value="1"/>
</dbReference>
<gene>
    <name evidence="7" type="primary">pncB</name>
    <name evidence="11" type="ORF">A2531_00305</name>
</gene>
<dbReference type="Pfam" id="PF04095">
    <property type="entry name" value="NAPRTase"/>
    <property type="match status" value="1"/>
</dbReference>
<keyword evidence="6 7" id="KW-0662">Pyridine nucleotide biosynthesis</keyword>
<evidence type="ECO:0000259" key="9">
    <source>
        <dbReference type="Pfam" id="PF04095"/>
    </source>
</evidence>
<dbReference type="EMBL" id="MFGO01000011">
    <property type="protein sequence ID" value="OGF41289.1"/>
    <property type="molecule type" value="Genomic_DNA"/>
</dbReference>
<evidence type="ECO:0000313" key="11">
    <source>
        <dbReference type="EMBL" id="OGF41289.1"/>
    </source>
</evidence>
<dbReference type="Proteomes" id="UP000177579">
    <property type="component" value="Unassembled WGS sequence"/>
</dbReference>
<dbReference type="SUPFAM" id="SSF54675">
    <property type="entry name" value="Nicotinate/Quinolinate PRTase N-terminal domain-like"/>
    <property type="match status" value="1"/>
</dbReference>
<dbReference type="InterPro" id="IPR006406">
    <property type="entry name" value="Nic_PRibTrfase"/>
</dbReference>
<protein>
    <recommendedName>
        <fullName evidence="3 7">Nicotinate phosphoribosyltransferase</fullName>
        <shortName evidence="7">NAPRTase</shortName>
        <ecNumber evidence="3 7">6.3.4.21</ecNumber>
    </recommendedName>
</protein>
<evidence type="ECO:0000256" key="6">
    <source>
        <dbReference type="ARBA" id="ARBA00022642"/>
    </source>
</evidence>
<comment type="catalytic activity">
    <reaction evidence="7 8">
        <text>5-phospho-alpha-D-ribose 1-diphosphate + nicotinate + ATP + H2O = nicotinate beta-D-ribonucleotide + ADP + phosphate + diphosphate</text>
        <dbReference type="Rhea" id="RHEA:36163"/>
        <dbReference type="ChEBI" id="CHEBI:15377"/>
        <dbReference type="ChEBI" id="CHEBI:30616"/>
        <dbReference type="ChEBI" id="CHEBI:32544"/>
        <dbReference type="ChEBI" id="CHEBI:33019"/>
        <dbReference type="ChEBI" id="CHEBI:43474"/>
        <dbReference type="ChEBI" id="CHEBI:57502"/>
        <dbReference type="ChEBI" id="CHEBI:58017"/>
        <dbReference type="ChEBI" id="CHEBI:456216"/>
        <dbReference type="EC" id="6.3.4.21"/>
    </reaction>
</comment>
<feature type="domain" description="Nicotinate/nicotinamide phosphoribosyltransferase" evidence="9">
    <location>
        <begin position="179"/>
        <end position="390"/>
    </location>
</feature>
<comment type="pathway">
    <text evidence="1 7 8">Cofactor biosynthesis; NAD(+) biosynthesis; nicotinate D-ribonucleotide from nicotinate: step 1/1.</text>
</comment>
<evidence type="ECO:0000256" key="3">
    <source>
        <dbReference type="ARBA" id="ARBA00013236"/>
    </source>
</evidence>
<evidence type="ECO:0000256" key="1">
    <source>
        <dbReference type="ARBA" id="ARBA00004952"/>
    </source>
</evidence>
<dbReference type="Pfam" id="PF17767">
    <property type="entry name" value="NAPRTase_N"/>
    <property type="match status" value="1"/>
</dbReference>
<dbReference type="PIRSF" id="PIRSF000484">
    <property type="entry name" value="NAPRT"/>
    <property type="match status" value="1"/>
</dbReference>
<dbReference type="GO" id="GO:0004516">
    <property type="term" value="F:nicotinate phosphoribosyltransferase activity"/>
    <property type="evidence" value="ECO:0007669"/>
    <property type="project" value="UniProtKB-UniRule"/>
</dbReference>
<feature type="domain" description="Nicotinate phosphoribosyltransferase N-terminal" evidence="10">
    <location>
        <begin position="14"/>
        <end position="137"/>
    </location>
</feature>
<evidence type="ECO:0000256" key="4">
    <source>
        <dbReference type="ARBA" id="ARBA00022553"/>
    </source>
</evidence>
<sequence>MIKNKSKRVINSLLDLDLYKLTMCQLAFLFFRNIPVVFGFTNRTKTIKLTRHIKKNDLLTEFGYISGLRFRDDELDYLRNLEIMGIRIFRESFLGFLKNLQLSGLNIEDDGESYKITAQGSWPEVTLWETLILSVVNELYYRRILQKMSRAERKDLFAEGQRRLEEKIKILKKNPHIVFSEFGTRRRFSGEWQEYIVKRLAQAVPCQLAGTSNVYLAKKLGLKPIGTFAHEMFMVFSGIFHENDDDILKSHNKVLQYWKKLYKNVLLIVLTDTYGSDFFFRDMTLEQAGEWAGLRHDSGDPVEFGEKAIKFYQDKGIDPRDKIIVFSDGLDIETIVKLANHFQGRIKVTFGWGTNLTNDLGLKSLSLVVKAVKSNGHDTVKLSDNIAKAIGREVERFKIIFSYKVEFSEECKY</sequence>
<keyword evidence="11" id="KW-0328">Glycosyltransferase</keyword>
<comment type="function">
    <text evidence="7 8">Catalyzes the synthesis of beta-nicotinate D-ribonucleotide from nicotinate and 5-phospho-D-ribose 1-phosphate at the expense of ATP.</text>
</comment>
<keyword evidence="5 7" id="KW-0436">Ligase</keyword>
<dbReference type="AlphaFoldDB" id="A0A1F5TR27"/>
<reference evidence="11 12" key="1">
    <citation type="journal article" date="2016" name="Nat. Commun.">
        <title>Thousands of microbial genomes shed light on interconnected biogeochemical processes in an aquifer system.</title>
        <authorList>
            <person name="Anantharaman K."/>
            <person name="Brown C.T."/>
            <person name="Hug L.A."/>
            <person name="Sharon I."/>
            <person name="Castelle C.J."/>
            <person name="Probst A.J."/>
            <person name="Thomas B.C."/>
            <person name="Singh A."/>
            <person name="Wilkins M.J."/>
            <person name="Karaoz U."/>
            <person name="Brodie E.L."/>
            <person name="Williams K.H."/>
            <person name="Hubbard S.S."/>
            <person name="Banfield J.F."/>
        </authorList>
    </citation>
    <scope>NUCLEOTIDE SEQUENCE [LARGE SCALE GENOMIC DNA]</scope>
</reference>
<dbReference type="InterPro" id="IPR007229">
    <property type="entry name" value="Nic_PRibTrfase-Fam"/>
</dbReference>
<evidence type="ECO:0000256" key="7">
    <source>
        <dbReference type="HAMAP-Rule" id="MF_00570"/>
    </source>
</evidence>
<dbReference type="NCBIfam" id="TIGR01514">
    <property type="entry name" value="NAPRTase"/>
    <property type="match status" value="1"/>
</dbReference>
<evidence type="ECO:0000256" key="5">
    <source>
        <dbReference type="ARBA" id="ARBA00022598"/>
    </source>
</evidence>
<dbReference type="NCBIfam" id="NF003704">
    <property type="entry name" value="PRK05321.1"/>
    <property type="match status" value="1"/>
</dbReference>
<comment type="caution">
    <text evidence="11">The sequence shown here is derived from an EMBL/GenBank/DDBJ whole genome shotgun (WGS) entry which is preliminary data.</text>
</comment>
<feature type="modified residue" description="Phosphohistidine; by autocatalysis" evidence="7">
    <location>
        <position position="230"/>
    </location>
</feature>
<keyword evidence="4 7" id="KW-0597">Phosphoprotein</keyword>
<dbReference type="GO" id="GO:0016757">
    <property type="term" value="F:glycosyltransferase activity"/>
    <property type="evidence" value="ECO:0007669"/>
    <property type="project" value="UniProtKB-KW"/>
</dbReference>
<dbReference type="Gene3D" id="3.20.140.10">
    <property type="entry name" value="nicotinate phosphoribosyltransferase"/>
    <property type="match status" value="1"/>
</dbReference>
<comment type="similarity">
    <text evidence="2 7 8">Belongs to the NAPRTase family.</text>
</comment>
<organism evidence="11 12">
    <name type="scientific">Candidatus Falkowbacteria bacterium RIFOXYD2_FULL_34_120</name>
    <dbReference type="NCBI Taxonomy" id="1798007"/>
    <lineage>
        <taxon>Bacteria</taxon>
        <taxon>Candidatus Falkowiibacteriota</taxon>
    </lineage>
</organism>
<comment type="PTM">
    <text evidence="7 8">Transiently phosphorylated on a His residue during the reaction cycle. Phosphorylation strongly increases the affinity for substrates and increases the rate of nicotinate D-ribonucleotide production. Dephosphorylation regenerates the low-affinity form of the enzyme, leading to product release.</text>
</comment>
<dbReference type="PANTHER" id="PTHR11098:SF1">
    <property type="entry name" value="NICOTINATE PHOSPHORIBOSYLTRANSFERASE"/>
    <property type="match status" value="1"/>
</dbReference>
<evidence type="ECO:0000256" key="2">
    <source>
        <dbReference type="ARBA" id="ARBA00010897"/>
    </source>
</evidence>
<dbReference type="InterPro" id="IPR041525">
    <property type="entry name" value="N/Namide_PRibTrfase"/>
</dbReference>
<evidence type="ECO:0000313" key="12">
    <source>
        <dbReference type="Proteomes" id="UP000177579"/>
    </source>
</evidence>
<dbReference type="InterPro" id="IPR036068">
    <property type="entry name" value="Nicotinate_pribotase-like_C"/>
</dbReference>
<proteinExistence type="inferred from homology"/>
<dbReference type="EC" id="6.3.4.21" evidence="3 7"/>
<evidence type="ECO:0000259" key="10">
    <source>
        <dbReference type="Pfam" id="PF17767"/>
    </source>
</evidence>
<keyword evidence="11" id="KW-0808">Transferase</keyword>
<dbReference type="PANTHER" id="PTHR11098">
    <property type="entry name" value="NICOTINATE PHOSPHORIBOSYLTRANSFERASE"/>
    <property type="match status" value="1"/>
</dbReference>
<dbReference type="InterPro" id="IPR040727">
    <property type="entry name" value="NAPRTase_N"/>
</dbReference>